<dbReference type="PANTHER" id="PTHR47129:SF1">
    <property type="entry name" value="NMRA-LIKE DOMAIN-CONTAINING PROTEIN"/>
    <property type="match status" value="1"/>
</dbReference>
<dbReference type="Proteomes" id="UP000839529">
    <property type="component" value="Unassembled WGS sequence"/>
</dbReference>
<name>A0A657HKS0_SALET</name>
<organism evidence="2">
    <name type="scientific">Salmonella enterica I</name>
    <dbReference type="NCBI Taxonomy" id="59201"/>
    <lineage>
        <taxon>Bacteria</taxon>
        <taxon>Pseudomonadati</taxon>
        <taxon>Pseudomonadota</taxon>
        <taxon>Gammaproteobacteria</taxon>
        <taxon>Enterobacterales</taxon>
        <taxon>Enterobacteriaceae</taxon>
        <taxon>Salmonella</taxon>
    </lineage>
</organism>
<comment type="caution">
    <text evidence="2">The sequence shown here is derived from an EMBL/GenBank/DDBJ whole genome shotgun (WGS) entry which is preliminary data.</text>
</comment>
<dbReference type="Pfam" id="PF13460">
    <property type="entry name" value="NAD_binding_10"/>
    <property type="match status" value="1"/>
</dbReference>
<accession>A0A657HKS0</accession>
<dbReference type="InterPro" id="IPR016040">
    <property type="entry name" value="NAD(P)-bd_dom"/>
</dbReference>
<evidence type="ECO:0000313" key="2">
    <source>
        <dbReference type="EMBL" id="MLX08936.1"/>
    </source>
</evidence>
<sequence>MIAITGATGQLGQHVIENLLKTAPASHLIAIVRNPKKAAPLSQRGITVRQADYANEAALTTALQGVDKLLLISSSEVGQRTAQHRNVIQAAIAAKVKFIAYTSLLHADKSPLALADEHIETEKMLAESGIPHTLLRNGWYTENYLASVPAALKHGVFIGAAGEGKIASAMRADYAAAARVIREEGHAGNVYELAGDDAWTLSQLADELTHQSGKKIVYQNLSEVDFAAALKGAGLPDGLADMLANSDAGAAKGGLFDDSHTLRKLIGRPTTLTESLRSVL</sequence>
<dbReference type="InterPro" id="IPR036291">
    <property type="entry name" value="NAD(P)-bd_dom_sf"/>
</dbReference>
<dbReference type="PANTHER" id="PTHR47129">
    <property type="entry name" value="QUINONE OXIDOREDUCTASE 2"/>
    <property type="match status" value="1"/>
</dbReference>
<dbReference type="Gene3D" id="3.90.25.10">
    <property type="entry name" value="UDP-galactose 4-epimerase, domain 1"/>
    <property type="match status" value="1"/>
</dbReference>
<dbReference type="EMBL" id="RVIX01000007">
    <property type="protein sequence ID" value="MLX08936.1"/>
    <property type="molecule type" value="Genomic_DNA"/>
</dbReference>
<dbReference type="AlphaFoldDB" id="A0A657HKS0"/>
<feature type="domain" description="NAD(P)-binding" evidence="1">
    <location>
        <begin position="6"/>
        <end position="144"/>
    </location>
</feature>
<gene>
    <name evidence="2" type="ORF">DRY32_07215</name>
</gene>
<proteinExistence type="predicted"/>
<reference evidence="2" key="1">
    <citation type="submission" date="2018-07" db="EMBL/GenBank/DDBJ databases">
        <authorList>
            <person name="Ashton P.M."/>
            <person name="Dallman T."/>
            <person name="Nair S."/>
            <person name="De Pinna E."/>
            <person name="Peters T."/>
            <person name="Grant K."/>
        </authorList>
    </citation>
    <scope>NUCLEOTIDE SEQUENCE [LARGE SCALE GENOMIC DNA]</scope>
    <source>
        <strain evidence="2">313425</strain>
    </source>
</reference>
<protein>
    <submittedName>
        <fullName evidence="2">SDR family NAD(P)-dependent oxidoreductase</fullName>
    </submittedName>
</protein>
<evidence type="ECO:0000259" key="1">
    <source>
        <dbReference type="Pfam" id="PF13460"/>
    </source>
</evidence>
<dbReference type="Gene3D" id="3.40.50.720">
    <property type="entry name" value="NAD(P)-binding Rossmann-like Domain"/>
    <property type="match status" value="1"/>
</dbReference>
<dbReference type="SUPFAM" id="SSF51735">
    <property type="entry name" value="NAD(P)-binding Rossmann-fold domains"/>
    <property type="match status" value="1"/>
</dbReference>
<dbReference type="InterPro" id="IPR052718">
    <property type="entry name" value="NmrA-type_oxidoreductase"/>
</dbReference>
<dbReference type="CDD" id="cd05269">
    <property type="entry name" value="TMR_SDR_a"/>
    <property type="match status" value="1"/>
</dbReference>